<dbReference type="AlphaFoldDB" id="A0AAW7XJ39"/>
<dbReference type="Pfam" id="PF02597">
    <property type="entry name" value="ThiS"/>
    <property type="match status" value="1"/>
</dbReference>
<sequence>MIRVVFFAGLREALGDSIEVAHDESIKTVEDLIARLIELNGDGWAAELNASHVLIAVNQEMTTRLALVADSDEVAFFPPVTGG</sequence>
<proteinExistence type="predicted"/>
<dbReference type="InterPro" id="IPR012675">
    <property type="entry name" value="Beta-grasp_dom_sf"/>
</dbReference>
<dbReference type="SUPFAM" id="SSF54285">
    <property type="entry name" value="MoaD/ThiS"/>
    <property type="match status" value="1"/>
</dbReference>
<protein>
    <submittedName>
        <fullName evidence="1">MoaD/ThiS family protein</fullName>
    </submittedName>
</protein>
<gene>
    <name evidence="1" type="ORF">Q4490_05310</name>
</gene>
<comment type="caution">
    <text evidence="1">The sequence shown here is derived from an EMBL/GenBank/DDBJ whole genome shotgun (WGS) entry which is preliminary data.</text>
</comment>
<dbReference type="InterPro" id="IPR016155">
    <property type="entry name" value="Mopterin_synth/thiamin_S_b"/>
</dbReference>
<dbReference type="RefSeq" id="WP_303549105.1">
    <property type="nucleotide sequence ID" value="NZ_CAXPFL010000024.1"/>
</dbReference>
<dbReference type="InterPro" id="IPR003749">
    <property type="entry name" value="ThiS/MoaD-like"/>
</dbReference>
<organism evidence="1 2">
    <name type="scientific">Neptunomonas phycophila</name>
    <dbReference type="NCBI Taxonomy" id="1572645"/>
    <lineage>
        <taxon>Bacteria</taxon>
        <taxon>Pseudomonadati</taxon>
        <taxon>Pseudomonadota</taxon>
        <taxon>Gammaproteobacteria</taxon>
        <taxon>Oceanospirillales</taxon>
        <taxon>Oceanospirillaceae</taxon>
        <taxon>Neptunomonas</taxon>
    </lineage>
</organism>
<dbReference type="CDD" id="cd00754">
    <property type="entry name" value="Ubl_MoaD"/>
    <property type="match status" value="1"/>
</dbReference>
<evidence type="ECO:0000313" key="2">
    <source>
        <dbReference type="Proteomes" id="UP001169862"/>
    </source>
</evidence>
<name>A0AAW7XJ39_9GAMM</name>
<evidence type="ECO:0000313" key="1">
    <source>
        <dbReference type="EMBL" id="MDO6452978.1"/>
    </source>
</evidence>
<dbReference type="EMBL" id="JAUOPG010000003">
    <property type="protein sequence ID" value="MDO6452978.1"/>
    <property type="molecule type" value="Genomic_DNA"/>
</dbReference>
<dbReference type="Proteomes" id="UP001169862">
    <property type="component" value="Unassembled WGS sequence"/>
</dbReference>
<reference evidence="1" key="1">
    <citation type="submission" date="2023-07" db="EMBL/GenBank/DDBJ databases">
        <title>Genome content predicts the carbon catabolic preferences of heterotrophic bacteria.</title>
        <authorList>
            <person name="Gralka M."/>
        </authorList>
    </citation>
    <scope>NUCLEOTIDE SEQUENCE</scope>
    <source>
        <strain evidence="1">I2M16</strain>
    </source>
</reference>
<accession>A0AAW7XJ39</accession>
<dbReference type="Gene3D" id="3.10.20.30">
    <property type="match status" value="1"/>
</dbReference>